<dbReference type="PANTHER" id="PTHR48079">
    <property type="entry name" value="PROTEIN YEEZ"/>
    <property type="match status" value="1"/>
</dbReference>
<proteinExistence type="predicted"/>
<comment type="caution">
    <text evidence="2">The sequence shown here is derived from an EMBL/GenBank/DDBJ whole genome shotgun (WGS) entry which is preliminary data.</text>
</comment>
<dbReference type="Gene3D" id="3.40.50.720">
    <property type="entry name" value="NAD(P)-binding Rossmann-like Domain"/>
    <property type="match status" value="1"/>
</dbReference>
<organism evidence="2 3">
    <name type="scientific">Apiospora kogelbergensis</name>
    <dbReference type="NCBI Taxonomy" id="1337665"/>
    <lineage>
        <taxon>Eukaryota</taxon>
        <taxon>Fungi</taxon>
        <taxon>Dikarya</taxon>
        <taxon>Ascomycota</taxon>
        <taxon>Pezizomycotina</taxon>
        <taxon>Sordariomycetes</taxon>
        <taxon>Xylariomycetidae</taxon>
        <taxon>Amphisphaeriales</taxon>
        <taxon>Apiosporaceae</taxon>
        <taxon>Apiospora</taxon>
    </lineage>
</organism>
<dbReference type="AlphaFoldDB" id="A0AAW0QUN1"/>
<evidence type="ECO:0000313" key="2">
    <source>
        <dbReference type="EMBL" id="KAK8109651.1"/>
    </source>
</evidence>
<dbReference type="InterPro" id="IPR036291">
    <property type="entry name" value="NAD(P)-bd_dom_sf"/>
</dbReference>
<dbReference type="SUPFAM" id="SSF51735">
    <property type="entry name" value="NAD(P)-binding Rossmann-fold domains"/>
    <property type="match status" value="1"/>
</dbReference>
<evidence type="ECO:0000313" key="3">
    <source>
        <dbReference type="Proteomes" id="UP001392437"/>
    </source>
</evidence>
<feature type="domain" description="NAD-dependent epimerase/dehydratase" evidence="1">
    <location>
        <begin position="13"/>
        <end position="147"/>
    </location>
</feature>
<dbReference type="PANTHER" id="PTHR48079:SF6">
    <property type="entry name" value="NAD(P)-BINDING DOMAIN-CONTAINING PROTEIN-RELATED"/>
    <property type="match status" value="1"/>
</dbReference>
<gene>
    <name evidence="2" type="ORF">PG999_007788</name>
</gene>
<dbReference type="Pfam" id="PF01370">
    <property type="entry name" value="Epimerase"/>
    <property type="match status" value="1"/>
</dbReference>
<reference evidence="2 3" key="1">
    <citation type="submission" date="2023-01" db="EMBL/GenBank/DDBJ databases">
        <title>Analysis of 21 Apiospora genomes using comparative genomics revels a genus with tremendous synthesis potential of carbohydrate active enzymes and secondary metabolites.</title>
        <authorList>
            <person name="Sorensen T."/>
        </authorList>
    </citation>
    <scope>NUCLEOTIDE SEQUENCE [LARGE SCALE GENOMIC DNA]</scope>
    <source>
        <strain evidence="2 3">CBS 117206</strain>
    </source>
</reference>
<dbReference type="GO" id="GO:0005737">
    <property type="term" value="C:cytoplasm"/>
    <property type="evidence" value="ECO:0007669"/>
    <property type="project" value="TreeGrafter"/>
</dbReference>
<accession>A0AAW0QUN1</accession>
<dbReference type="Proteomes" id="UP001392437">
    <property type="component" value="Unassembled WGS sequence"/>
</dbReference>
<keyword evidence="3" id="KW-1185">Reference proteome</keyword>
<dbReference type="EMBL" id="JAQQWP010000007">
    <property type="protein sequence ID" value="KAK8109651.1"/>
    <property type="molecule type" value="Genomic_DNA"/>
</dbReference>
<dbReference type="InterPro" id="IPR001509">
    <property type="entry name" value="Epimerase_deHydtase"/>
</dbReference>
<evidence type="ECO:0000259" key="1">
    <source>
        <dbReference type="Pfam" id="PF01370"/>
    </source>
</evidence>
<protein>
    <recommendedName>
        <fullName evidence="1">NAD-dependent epimerase/dehydratase domain-containing protein</fullName>
    </recommendedName>
</protein>
<name>A0AAW0QUN1_9PEZI</name>
<dbReference type="GO" id="GO:0004029">
    <property type="term" value="F:aldehyde dehydrogenase (NAD+) activity"/>
    <property type="evidence" value="ECO:0007669"/>
    <property type="project" value="TreeGrafter"/>
</dbReference>
<sequence length="369" mass="40580">MANPNTLPLDSLILVTAANGLIASHVADQLLAAGYRVRGTVRDLAKCQWMTSLFDETYGPGKFELVRVSTREEMTGPALWDDAMRGVSGVAHVLGAVDMTVRDVDASFADEWPMHAAVLDAAKRCSHIRAFVFTSSAWAVYTPDASIRQTLTAASWNEEALAVAAKARTKTTDPSQDNPKYMLAPYMALKTRLEQGFWQWVERERPAFACNTVLLGTTMGQCLAPTGPQGVPSTAGMVRWVWDGTFRQVVDAMQPQWHVDAADAGRLYVAALTQDDVRGERVFGFGDRFSWFQVHKLLSEWYGDSMKIEGGIVPVAYLGVDQTDVPGRERGAELLGRLGRTGGWTGLEESLRANMKSIFELEKALKEAD</sequence>
<dbReference type="InterPro" id="IPR051783">
    <property type="entry name" value="NAD(P)-dependent_oxidoreduct"/>
</dbReference>